<reference evidence="2" key="2">
    <citation type="submission" date="2020-09" db="EMBL/GenBank/DDBJ databases">
        <authorList>
            <person name="Sun Q."/>
            <person name="Zhou Y."/>
        </authorList>
    </citation>
    <scope>NUCLEOTIDE SEQUENCE</scope>
    <source>
        <strain evidence="2">CGMCC 4.7430</strain>
    </source>
</reference>
<dbReference type="AlphaFoldDB" id="A0A918A4K0"/>
<dbReference type="EMBL" id="BMNK01000005">
    <property type="protein sequence ID" value="GGP06925.1"/>
    <property type="molecule type" value="Genomic_DNA"/>
</dbReference>
<evidence type="ECO:0000313" key="2">
    <source>
        <dbReference type="EMBL" id="GGP06925.1"/>
    </source>
</evidence>
<organism evidence="2 3">
    <name type="scientific">Nonomuraea glycinis</name>
    <dbReference type="NCBI Taxonomy" id="2047744"/>
    <lineage>
        <taxon>Bacteria</taxon>
        <taxon>Bacillati</taxon>
        <taxon>Actinomycetota</taxon>
        <taxon>Actinomycetes</taxon>
        <taxon>Streptosporangiales</taxon>
        <taxon>Streptosporangiaceae</taxon>
        <taxon>Nonomuraea</taxon>
    </lineage>
</organism>
<comment type="caution">
    <text evidence="2">The sequence shown here is derived from an EMBL/GenBank/DDBJ whole genome shotgun (WGS) entry which is preliminary data.</text>
</comment>
<keyword evidence="3" id="KW-1185">Reference proteome</keyword>
<sequence>MPARDRPLLNGEVTPRLAGPLTSAPLACPPAGTVGGAGDGWAPGEPAACPHRSQ</sequence>
<accession>A0A918A4K0</accession>
<proteinExistence type="predicted"/>
<protein>
    <submittedName>
        <fullName evidence="2">Uncharacterized protein</fullName>
    </submittedName>
</protein>
<evidence type="ECO:0000256" key="1">
    <source>
        <dbReference type="SAM" id="MobiDB-lite"/>
    </source>
</evidence>
<reference evidence="2" key="1">
    <citation type="journal article" date="2014" name="Int. J. Syst. Evol. Microbiol.">
        <title>Complete genome sequence of Corynebacterium casei LMG S-19264T (=DSM 44701T), isolated from a smear-ripened cheese.</title>
        <authorList>
            <consortium name="US DOE Joint Genome Institute (JGI-PGF)"/>
            <person name="Walter F."/>
            <person name="Albersmeier A."/>
            <person name="Kalinowski J."/>
            <person name="Ruckert C."/>
        </authorList>
    </citation>
    <scope>NUCLEOTIDE SEQUENCE</scope>
    <source>
        <strain evidence="2">CGMCC 4.7430</strain>
    </source>
</reference>
<gene>
    <name evidence="2" type="ORF">GCM10012278_32640</name>
</gene>
<feature type="region of interest" description="Disordered" evidence="1">
    <location>
        <begin position="1"/>
        <end position="54"/>
    </location>
</feature>
<evidence type="ECO:0000313" key="3">
    <source>
        <dbReference type="Proteomes" id="UP000660745"/>
    </source>
</evidence>
<dbReference type="Proteomes" id="UP000660745">
    <property type="component" value="Unassembled WGS sequence"/>
</dbReference>
<name>A0A918A4K0_9ACTN</name>